<dbReference type="AlphaFoldDB" id="A0A1X2GQU9"/>
<sequence>MIEEHITSTDDFSDILFEEYQQEQQQQLEESIAQYETLQALASKPLVICAKCHQSPYAPSPLHPGIYQCASCQHQIQSKTFDAVCYTLERHAADCPGSVGLGVDASDPSYLLGMCPTCDLWELFY</sequence>
<comment type="caution">
    <text evidence="1">The sequence shown here is derived from an EMBL/GenBank/DDBJ whole genome shotgun (WGS) entry which is preliminary data.</text>
</comment>
<reference evidence="1 2" key="1">
    <citation type="submission" date="2016-07" db="EMBL/GenBank/DDBJ databases">
        <title>Pervasive Adenine N6-methylation of Active Genes in Fungi.</title>
        <authorList>
            <consortium name="DOE Joint Genome Institute"/>
            <person name="Mondo S.J."/>
            <person name="Dannebaum R.O."/>
            <person name="Kuo R.C."/>
            <person name="Labutti K."/>
            <person name="Haridas S."/>
            <person name="Kuo A."/>
            <person name="Salamov A."/>
            <person name="Ahrendt S.R."/>
            <person name="Lipzen A."/>
            <person name="Sullivan W."/>
            <person name="Andreopoulos W.B."/>
            <person name="Clum A."/>
            <person name="Lindquist E."/>
            <person name="Daum C."/>
            <person name="Ramamoorthy G.K."/>
            <person name="Gryganskyi A."/>
            <person name="Culley D."/>
            <person name="Magnuson J.K."/>
            <person name="James T.Y."/>
            <person name="O'Malley M.A."/>
            <person name="Stajich J.E."/>
            <person name="Spatafora J.W."/>
            <person name="Visel A."/>
            <person name="Grigoriev I.V."/>
        </authorList>
    </citation>
    <scope>NUCLEOTIDE SEQUENCE [LARGE SCALE GENOMIC DNA]</scope>
    <source>
        <strain evidence="1 2">NRRL 3301</strain>
    </source>
</reference>
<dbReference type="EMBL" id="MCGT01000005">
    <property type="protein sequence ID" value="ORX59527.1"/>
    <property type="molecule type" value="Genomic_DNA"/>
</dbReference>
<proteinExistence type="predicted"/>
<evidence type="ECO:0008006" key="3">
    <source>
        <dbReference type="Google" id="ProtNLM"/>
    </source>
</evidence>
<evidence type="ECO:0000313" key="2">
    <source>
        <dbReference type="Proteomes" id="UP000242146"/>
    </source>
</evidence>
<keyword evidence="2" id="KW-1185">Reference proteome</keyword>
<organism evidence="1 2">
    <name type="scientific">Hesseltinella vesiculosa</name>
    <dbReference type="NCBI Taxonomy" id="101127"/>
    <lineage>
        <taxon>Eukaryota</taxon>
        <taxon>Fungi</taxon>
        <taxon>Fungi incertae sedis</taxon>
        <taxon>Mucoromycota</taxon>
        <taxon>Mucoromycotina</taxon>
        <taxon>Mucoromycetes</taxon>
        <taxon>Mucorales</taxon>
        <taxon>Cunninghamellaceae</taxon>
        <taxon>Hesseltinella</taxon>
    </lineage>
</organism>
<name>A0A1X2GQU9_9FUNG</name>
<protein>
    <recommendedName>
        <fullName evidence="3">RPA-interacting protein C-terminal domain-containing protein</fullName>
    </recommendedName>
</protein>
<dbReference type="Proteomes" id="UP000242146">
    <property type="component" value="Unassembled WGS sequence"/>
</dbReference>
<evidence type="ECO:0000313" key="1">
    <source>
        <dbReference type="EMBL" id="ORX59527.1"/>
    </source>
</evidence>
<accession>A0A1X2GQU9</accession>
<dbReference type="STRING" id="101127.A0A1X2GQU9"/>
<gene>
    <name evidence="1" type="ORF">DM01DRAFT_1332996</name>
</gene>